<proteinExistence type="predicted"/>
<dbReference type="InterPro" id="IPR001647">
    <property type="entry name" value="HTH_TetR"/>
</dbReference>
<gene>
    <name evidence="5" type="primary">qacR</name>
    <name evidence="5" type="ORF">C1752_00556</name>
</gene>
<dbReference type="GO" id="GO:0003700">
    <property type="term" value="F:DNA-binding transcription factor activity"/>
    <property type="evidence" value="ECO:0007669"/>
    <property type="project" value="TreeGrafter"/>
</dbReference>
<dbReference type="AlphaFoldDB" id="A0A2W1JY98"/>
<dbReference type="InterPro" id="IPR050109">
    <property type="entry name" value="HTH-type_TetR-like_transc_reg"/>
</dbReference>
<feature type="domain" description="HTH tetR-type" evidence="4">
    <location>
        <begin position="21"/>
        <end position="81"/>
    </location>
</feature>
<sequence length="266" mass="30395">MTEHSHSSSHLRRRPKQQRGKERVEKILDAAAAIFDEVGYDAATTHQIADKAETAVGSLYQFFPHKAAIFNAMELRHVERAKVFWAQITTPEVVQLPLRQMIQVLMRSVSELFEHPVSRIVFIQFYTAREIFQSIDEGMTQEAINVLASILEQRNSHLGKDKASLIAEVCVHGTNAIILAALRNPDIQHRQRMTEQMEDLMVSYLEPHIGDHLVENVMKVMKCPHCRSRQISKNGSRRGKQCYLCKDCGKQFVESVMLKATQDTLQ</sequence>
<evidence type="ECO:0000313" key="6">
    <source>
        <dbReference type="Proteomes" id="UP000248857"/>
    </source>
</evidence>
<feature type="DNA-binding region" description="H-T-H motif" evidence="2">
    <location>
        <begin position="44"/>
        <end position="63"/>
    </location>
</feature>
<dbReference type="EMBL" id="PQWO01000001">
    <property type="protein sequence ID" value="PZD75235.1"/>
    <property type="molecule type" value="Genomic_DNA"/>
</dbReference>
<dbReference type="SUPFAM" id="SSF46689">
    <property type="entry name" value="Homeodomain-like"/>
    <property type="match status" value="1"/>
</dbReference>
<accession>A0A2W1JY98</accession>
<dbReference type="PANTHER" id="PTHR30055:SF226">
    <property type="entry name" value="HTH-TYPE TRANSCRIPTIONAL REGULATOR PKSA"/>
    <property type="match status" value="1"/>
</dbReference>
<dbReference type="InterPro" id="IPR009057">
    <property type="entry name" value="Homeodomain-like_sf"/>
</dbReference>
<evidence type="ECO:0000313" key="5">
    <source>
        <dbReference type="EMBL" id="PZD75235.1"/>
    </source>
</evidence>
<organism evidence="5 6">
    <name type="scientific">Acaryochloris thomasi RCC1774</name>
    <dbReference type="NCBI Taxonomy" id="1764569"/>
    <lineage>
        <taxon>Bacteria</taxon>
        <taxon>Bacillati</taxon>
        <taxon>Cyanobacteriota</taxon>
        <taxon>Cyanophyceae</taxon>
        <taxon>Acaryochloridales</taxon>
        <taxon>Acaryochloridaceae</taxon>
        <taxon>Acaryochloris</taxon>
        <taxon>Acaryochloris thomasi</taxon>
    </lineage>
</organism>
<evidence type="ECO:0000256" key="2">
    <source>
        <dbReference type="PROSITE-ProRule" id="PRU00335"/>
    </source>
</evidence>
<dbReference type="InterPro" id="IPR041669">
    <property type="entry name" value="TetR_C_15"/>
</dbReference>
<evidence type="ECO:0000256" key="1">
    <source>
        <dbReference type="ARBA" id="ARBA00023125"/>
    </source>
</evidence>
<reference evidence="5 6" key="1">
    <citation type="journal article" date="2018" name="Sci. Rep.">
        <title>A novel species of the marine cyanobacterium Acaryochloris with a unique pigment content and lifestyle.</title>
        <authorList>
            <person name="Partensky F."/>
            <person name="Six C."/>
            <person name="Ratin M."/>
            <person name="Garczarek L."/>
            <person name="Vaulot D."/>
            <person name="Probert I."/>
            <person name="Calteau A."/>
            <person name="Gourvil P."/>
            <person name="Marie D."/>
            <person name="Grebert T."/>
            <person name="Bouchier C."/>
            <person name="Le Panse S."/>
            <person name="Gachenot M."/>
            <person name="Rodriguez F."/>
            <person name="Garrido J.L."/>
        </authorList>
    </citation>
    <scope>NUCLEOTIDE SEQUENCE [LARGE SCALE GENOMIC DNA]</scope>
    <source>
        <strain evidence="5 6">RCC1774</strain>
    </source>
</reference>
<evidence type="ECO:0000256" key="3">
    <source>
        <dbReference type="SAM" id="MobiDB-lite"/>
    </source>
</evidence>
<dbReference type="Gene3D" id="1.10.357.10">
    <property type="entry name" value="Tetracycline Repressor, domain 2"/>
    <property type="match status" value="1"/>
</dbReference>
<dbReference type="PROSITE" id="PS50977">
    <property type="entry name" value="HTH_TETR_2"/>
    <property type="match status" value="1"/>
</dbReference>
<dbReference type="PANTHER" id="PTHR30055">
    <property type="entry name" value="HTH-TYPE TRANSCRIPTIONAL REGULATOR RUTR"/>
    <property type="match status" value="1"/>
</dbReference>
<dbReference type="PRINTS" id="PR00455">
    <property type="entry name" value="HTHTETR"/>
</dbReference>
<dbReference type="Pfam" id="PF17918">
    <property type="entry name" value="TetR_C_15"/>
    <property type="match status" value="1"/>
</dbReference>
<dbReference type="Proteomes" id="UP000248857">
    <property type="component" value="Unassembled WGS sequence"/>
</dbReference>
<dbReference type="RefSeq" id="WP_110984511.1">
    <property type="nucleotide sequence ID" value="NZ_CAWNWM010000001.1"/>
</dbReference>
<comment type="caution">
    <text evidence="5">The sequence shown here is derived from an EMBL/GenBank/DDBJ whole genome shotgun (WGS) entry which is preliminary data.</text>
</comment>
<feature type="compositionally biased region" description="Basic residues" evidence="3">
    <location>
        <begin position="7"/>
        <end position="18"/>
    </location>
</feature>
<dbReference type="OrthoDB" id="9783238at2"/>
<protein>
    <submittedName>
        <fullName evidence="5">HTH-type transcriptional regulator QacR</fullName>
    </submittedName>
</protein>
<feature type="region of interest" description="Disordered" evidence="3">
    <location>
        <begin position="1"/>
        <end position="22"/>
    </location>
</feature>
<keyword evidence="6" id="KW-1185">Reference proteome</keyword>
<name>A0A2W1JY98_9CYAN</name>
<evidence type="ECO:0000259" key="4">
    <source>
        <dbReference type="PROSITE" id="PS50977"/>
    </source>
</evidence>
<keyword evidence="1 2" id="KW-0238">DNA-binding</keyword>
<dbReference type="Pfam" id="PF00440">
    <property type="entry name" value="TetR_N"/>
    <property type="match status" value="1"/>
</dbReference>
<dbReference type="GO" id="GO:0000976">
    <property type="term" value="F:transcription cis-regulatory region binding"/>
    <property type="evidence" value="ECO:0007669"/>
    <property type="project" value="TreeGrafter"/>
</dbReference>